<evidence type="ECO:0000256" key="5">
    <source>
        <dbReference type="ARBA" id="ARBA00022842"/>
    </source>
</evidence>
<dbReference type="InterPro" id="IPR033749">
    <property type="entry name" value="Polyprenyl_synt_CS"/>
</dbReference>
<dbReference type="GO" id="GO:0008299">
    <property type="term" value="P:isoprenoid biosynthetic process"/>
    <property type="evidence" value="ECO:0007669"/>
    <property type="project" value="UniProtKB-KW"/>
</dbReference>
<comment type="cofactor">
    <cofactor evidence="1">
        <name>Mg(2+)</name>
        <dbReference type="ChEBI" id="CHEBI:18420"/>
    </cofactor>
</comment>
<dbReference type="Proteomes" id="UP000319771">
    <property type="component" value="Unassembled WGS sequence"/>
</dbReference>
<dbReference type="Gene3D" id="1.10.600.10">
    <property type="entry name" value="Farnesyl Diphosphate Synthase"/>
    <property type="match status" value="1"/>
</dbReference>
<organism evidence="9 10">
    <name type="scientific">Eiseniibacteriota bacterium</name>
    <dbReference type="NCBI Taxonomy" id="2212470"/>
    <lineage>
        <taxon>Bacteria</taxon>
        <taxon>Candidatus Eiseniibacteriota</taxon>
    </lineage>
</organism>
<evidence type="ECO:0000256" key="6">
    <source>
        <dbReference type="ARBA" id="ARBA00023229"/>
    </source>
</evidence>
<comment type="similarity">
    <text evidence="2 7">Belongs to the FPP/GGPP synthase family.</text>
</comment>
<keyword evidence="3 7" id="KW-0808">Transferase</keyword>
<dbReference type="InterPro" id="IPR000092">
    <property type="entry name" value="Polyprenyl_synt"/>
</dbReference>
<evidence type="ECO:0000256" key="3">
    <source>
        <dbReference type="ARBA" id="ARBA00022679"/>
    </source>
</evidence>
<keyword evidence="5" id="KW-0460">Magnesium</keyword>
<sequence>MSPALPAATAWLAGRGPLVTRMRGFERYLGRALPAAGAPPGKLHAAMRYAVLGPGKRLRPLLVLTACEAVGGPWQRALPAAAAVELVHAFSLVHDDLPAMDDDDFRRGRPTTHRRFGEALGLLAGDALLALAFEVLVDLGERGMPPAGVARAVRVLAEAAGSRVLVGGQVLDLMGEGPRRMNGRAVREIHLRKTGGLISAALVLGGLAGGAPAARLRDLASIGLELGFAFQIGQARGHRRRPRQGHLPAGGRRGAGARRSRPSARERGPWGLAARPQGPASRAAHPRGRGARPLIHEGRGDTTEAFWFALAIGFLIQGYKGFSDFVHTRHWNLRRFVETGGMPSSHAASVSSLSTMVGLHDGFRSSLFAVTLFFSLIVMYDAAGLRRAAG</sequence>
<evidence type="ECO:0000256" key="7">
    <source>
        <dbReference type="RuleBase" id="RU004466"/>
    </source>
</evidence>
<evidence type="ECO:0008006" key="11">
    <source>
        <dbReference type="Google" id="ProtNLM"/>
    </source>
</evidence>
<dbReference type="SUPFAM" id="SSF48576">
    <property type="entry name" value="Terpenoid synthases"/>
    <property type="match status" value="1"/>
</dbReference>
<evidence type="ECO:0000256" key="2">
    <source>
        <dbReference type="ARBA" id="ARBA00006706"/>
    </source>
</evidence>
<dbReference type="PANTHER" id="PTHR43281">
    <property type="entry name" value="FARNESYL DIPHOSPHATE SYNTHASE"/>
    <property type="match status" value="1"/>
</dbReference>
<dbReference type="EMBL" id="VBPB01000093">
    <property type="protein sequence ID" value="TMQ72760.1"/>
    <property type="molecule type" value="Genomic_DNA"/>
</dbReference>
<dbReference type="Pfam" id="PF00348">
    <property type="entry name" value="polyprenyl_synt"/>
    <property type="match status" value="1"/>
</dbReference>
<dbReference type="InterPro" id="IPR003832">
    <property type="entry name" value="DUF212"/>
</dbReference>
<evidence type="ECO:0000313" key="9">
    <source>
        <dbReference type="EMBL" id="TMQ72760.1"/>
    </source>
</evidence>
<keyword evidence="4" id="KW-0479">Metal-binding</keyword>
<reference evidence="9 10" key="1">
    <citation type="journal article" date="2019" name="Nat. Microbiol.">
        <title>Mediterranean grassland soil C-N compound turnover is dependent on rainfall and depth, and is mediated by genomically divergent microorganisms.</title>
        <authorList>
            <person name="Diamond S."/>
            <person name="Andeer P.F."/>
            <person name="Li Z."/>
            <person name="Crits-Christoph A."/>
            <person name="Burstein D."/>
            <person name="Anantharaman K."/>
            <person name="Lane K.R."/>
            <person name="Thomas B.C."/>
            <person name="Pan C."/>
            <person name="Northen T.R."/>
            <person name="Banfield J.F."/>
        </authorList>
    </citation>
    <scope>NUCLEOTIDE SEQUENCE [LARGE SCALE GENOMIC DNA]</scope>
    <source>
        <strain evidence="9">WS_11</strain>
    </source>
</reference>
<evidence type="ECO:0000256" key="8">
    <source>
        <dbReference type="SAM" id="MobiDB-lite"/>
    </source>
</evidence>
<dbReference type="GO" id="GO:0046872">
    <property type="term" value="F:metal ion binding"/>
    <property type="evidence" value="ECO:0007669"/>
    <property type="project" value="UniProtKB-KW"/>
</dbReference>
<comment type="caution">
    <text evidence="9">The sequence shown here is derived from an EMBL/GenBank/DDBJ whole genome shotgun (WGS) entry which is preliminary data.</text>
</comment>
<evidence type="ECO:0000313" key="10">
    <source>
        <dbReference type="Proteomes" id="UP000319771"/>
    </source>
</evidence>
<dbReference type="PANTHER" id="PTHR43281:SF1">
    <property type="entry name" value="FARNESYL DIPHOSPHATE SYNTHASE"/>
    <property type="match status" value="1"/>
</dbReference>
<dbReference type="Pfam" id="PF02681">
    <property type="entry name" value="DUF212"/>
    <property type="match status" value="1"/>
</dbReference>
<dbReference type="InterPro" id="IPR008949">
    <property type="entry name" value="Isoprenoid_synthase_dom_sf"/>
</dbReference>
<evidence type="ECO:0000256" key="4">
    <source>
        <dbReference type="ARBA" id="ARBA00022723"/>
    </source>
</evidence>
<proteinExistence type="inferred from homology"/>
<dbReference type="PROSITE" id="PS00723">
    <property type="entry name" value="POLYPRENYL_SYNTHASE_1"/>
    <property type="match status" value="1"/>
</dbReference>
<evidence type="ECO:0000256" key="1">
    <source>
        <dbReference type="ARBA" id="ARBA00001946"/>
    </source>
</evidence>
<dbReference type="GO" id="GO:0004659">
    <property type="term" value="F:prenyltransferase activity"/>
    <property type="evidence" value="ECO:0007669"/>
    <property type="project" value="InterPro"/>
</dbReference>
<feature type="non-terminal residue" evidence="9">
    <location>
        <position position="390"/>
    </location>
</feature>
<gene>
    <name evidence="9" type="ORF">E6K81_06485</name>
</gene>
<dbReference type="AlphaFoldDB" id="A0A538UA82"/>
<name>A0A538UA82_UNCEI</name>
<accession>A0A538UA82</accession>
<feature type="region of interest" description="Disordered" evidence="8">
    <location>
        <begin position="235"/>
        <end position="296"/>
    </location>
</feature>
<protein>
    <recommendedName>
        <fullName evidence="11">Polyprenyl synthetase family protein</fullName>
    </recommendedName>
</protein>
<keyword evidence="6" id="KW-0414">Isoprene biosynthesis</keyword>